<protein>
    <submittedName>
        <fullName evidence="1">Uncharacterized protein</fullName>
    </submittedName>
</protein>
<organism evidence="1 2">
    <name type="scientific">Gracilibacillus pellucidus</name>
    <dbReference type="NCBI Taxonomy" id="3095368"/>
    <lineage>
        <taxon>Bacteria</taxon>
        <taxon>Bacillati</taxon>
        <taxon>Bacillota</taxon>
        <taxon>Bacilli</taxon>
        <taxon>Bacillales</taxon>
        <taxon>Bacillaceae</taxon>
        <taxon>Gracilibacillus</taxon>
    </lineage>
</organism>
<evidence type="ECO:0000313" key="2">
    <source>
        <dbReference type="Proteomes" id="UP001277972"/>
    </source>
</evidence>
<name>A0ACC6M326_9BACI</name>
<comment type="caution">
    <text evidence="1">The sequence shown here is derived from an EMBL/GenBank/DDBJ whole genome shotgun (WGS) entry which is preliminary data.</text>
</comment>
<dbReference type="EMBL" id="JAWZSR010000002">
    <property type="protein sequence ID" value="MDX8045334.1"/>
    <property type="molecule type" value="Genomic_DNA"/>
</dbReference>
<sequence length="90" mass="10897">MLDHIFDGLFSLFDFLGFRKKYNKQDAQKNIKWMKKQGWFEKGSEWANAINHDKKIERIAGSYKHAKILHHTDLQEVMKKKVLEHLKRKR</sequence>
<reference evidence="1" key="1">
    <citation type="submission" date="2023-11" db="EMBL/GenBank/DDBJ databases">
        <title>Gracilibacillus pellucida a moderately halophilic bacterium isolated from saline soil in Xinjiang province.</title>
        <authorList>
            <person name="Zhang Z."/>
            <person name="Tan F."/>
            <person name="Wang Y."/>
            <person name="Xia M."/>
        </authorList>
    </citation>
    <scope>NUCLEOTIDE SEQUENCE</scope>
    <source>
        <strain evidence="1">S3-1-1</strain>
    </source>
</reference>
<proteinExistence type="predicted"/>
<gene>
    <name evidence="1" type="ORF">SH601_04965</name>
</gene>
<evidence type="ECO:0000313" key="1">
    <source>
        <dbReference type="EMBL" id="MDX8045334.1"/>
    </source>
</evidence>
<keyword evidence="2" id="KW-1185">Reference proteome</keyword>
<dbReference type="Proteomes" id="UP001277972">
    <property type="component" value="Unassembled WGS sequence"/>
</dbReference>
<accession>A0ACC6M326</accession>